<evidence type="ECO:0000256" key="1">
    <source>
        <dbReference type="SAM" id="MobiDB-lite"/>
    </source>
</evidence>
<dbReference type="Proteomes" id="UP001419268">
    <property type="component" value="Unassembled WGS sequence"/>
</dbReference>
<keyword evidence="3" id="KW-1185">Reference proteome</keyword>
<proteinExistence type="predicted"/>
<accession>A0AAP0F640</accession>
<comment type="caution">
    <text evidence="2">The sequence shown here is derived from an EMBL/GenBank/DDBJ whole genome shotgun (WGS) entry which is preliminary data.</text>
</comment>
<dbReference type="AlphaFoldDB" id="A0AAP0F640"/>
<organism evidence="2 3">
    <name type="scientific">Stephania cephalantha</name>
    <dbReference type="NCBI Taxonomy" id="152367"/>
    <lineage>
        <taxon>Eukaryota</taxon>
        <taxon>Viridiplantae</taxon>
        <taxon>Streptophyta</taxon>
        <taxon>Embryophyta</taxon>
        <taxon>Tracheophyta</taxon>
        <taxon>Spermatophyta</taxon>
        <taxon>Magnoliopsida</taxon>
        <taxon>Ranunculales</taxon>
        <taxon>Menispermaceae</taxon>
        <taxon>Menispermoideae</taxon>
        <taxon>Cissampelideae</taxon>
        <taxon>Stephania</taxon>
    </lineage>
</organism>
<feature type="region of interest" description="Disordered" evidence="1">
    <location>
        <begin position="1"/>
        <end position="21"/>
    </location>
</feature>
<reference evidence="2 3" key="1">
    <citation type="submission" date="2024-01" db="EMBL/GenBank/DDBJ databases">
        <title>Genome assemblies of Stephania.</title>
        <authorList>
            <person name="Yang L."/>
        </authorList>
    </citation>
    <scope>NUCLEOTIDE SEQUENCE [LARGE SCALE GENOMIC DNA]</scope>
    <source>
        <strain evidence="2">JXDWG</strain>
        <tissue evidence="2">Leaf</tissue>
    </source>
</reference>
<sequence length="57" mass="6620">MGYIQRIPLPPTKPTRVKRGKSAANNLVKYNFQAEMWKRWPDHVSSTRSRGSRVSYA</sequence>
<gene>
    <name evidence="2" type="ORF">Scep_022810</name>
</gene>
<evidence type="ECO:0000313" key="2">
    <source>
        <dbReference type="EMBL" id="KAK9105966.1"/>
    </source>
</evidence>
<protein>
    <submittedName>
        <fullName evidence="2">Uncharacterized protein</fullName>
    </submittedName>
</protein>
<evidence type="ECO:0000313" key="3">
    <source>
        <dbReference type="Proteomes" id="UP001419268"/>
    </source>
</evidence>
<dbReference type="EMBL" id="JBBNAG010000009">
    <property type="protein sequence ID" value="KAK9105966.1"/>
    <property type="molecule type" value="Genomic_DNA"/>
</dbReference>
<name>A0AAP0F640_9MAGN</name>